<dbReference type="Proteomes" id="UP000008316">
    <property type="component" value="Plasmid bgla_4p"/>
</dbReference>
<sequence>MTPTTLVRAELAQAHAQLDTVIGAACVRLDQTASACGDAFPLYAAAPAHTWTTSAGGSWSGGFWAASWWRRARLTGSRACRDRAAALTARLADKLAADSINRCMVFWYGAALGAQGFGTSREHALARQAARTVAASFDPVLGCVPLGKDMGGGPRGAAGTSVDSLAALIGLLTFDDAPPVCVALARAHADTLVEVCATPDGAWHAHAEYGPCGWSARGEPGVWSRGQAWAMLGLAAAAGRWGGDYVVAAASACRYWLNTRSDSRPPNRLDQPDGPADASAALIAAHAMLALARATAAPSSWQDEAARLIGGLLAGPDYVALDGGAAAFRGACYPVAPDRLALVETPWSSFLLLDAVCELAASLPVPAAIPRNHHS</sequence>
<protein>
    <submittedName>
        <fullName evidence="1">Unsaturated glucuronyl hydrolase</fullName>
    </submittedName>
</protein>
<dbReference type="KEGG" id="bgd:bgla_4p2600"/>
<keyword evidence="1" id="KW-0378">Hydrolase</keyword>
<dbReference type="Gene3D" id="1.50.10.10">
    <property type="match status" value="1"/>
</dbReference>
<evidence type="ECO:0000313" key="2">
    <source>
        <dbReference type="Proteomes" id="UP000008316"/>
    </source>
</evidence>
<evidence type="ECO:0000313" key="1">
    <source>
        <dbReference type="EMBL" id="AEA66020.1"/>
    </source>
</evidence>
<organism evidence="1 2">
    <name type="scientific">Burkholderia gladioli (strain BSR3)</name>
    <dbReference type="NCBI Taxonomy" id="999541"/>
    <lineage>
        <taxon>Bacteria</taxon>
        <taxon>Pseudomonadati</taxon>
        <taxon>Pseudomonadota</taxon>
        <taxon>Betaproteobacteria</taxon>
        <taxon>Burkholderiales</taxon>
        <taxon>Burkholderiaceae</taxon>
        <taxon>Burkholderia</taxon>
    </lineage>
</organism>
<dbReference type="EMBL" id="CP002604">
    <property type="protein sequence ID" value="AEA66020.1"/>
    <property type="molecule type" value="Genomic_DNA"/>
</dbReference>
<keyword evidence="1" id="KW-0614">Plasmid</keyword>
<proteinExistence type="predicted"/>
<dbReference type="GO" id="GO:0005975">
    <property type="term" value="P:carbohydrate metabolic process"/>
    <property type="evidence" value="ECO:0007669"/>
    <property type="project" value="InterPro"/>
</dbReference>
<dbReference type="SUPFAM" id="SSF48208">
    <property type="entry name" value="Six-hairpin glycosidases"/>
    <property type="match status" value="1"/>
</dbReference>
<dbReference type="AlphaFoldDB" id="F2LT74"/>
<gene>
    <name evidence="1" type="ordered locus">bgla_4p2600</name>
</gene>
<accession>F2LT74</accession>
<keyword evidence="2" id="KW-1185">Reference proteome</keyword>
<geneLocation type="plasmid" evidence="1 2">
    <name>bgla_4p</name>
</geneLocation>
<reference evidence="1 2" key="1">
    <citation type="journal article" date="2011" name="J. Bacteriol.">
        <title>Complete genome sequence of Burkholderia gladioli BSR3.</title>
        <authorList>
            <person name="Seo Y.S."/>
            <person name="Lim J."/>
            <person name="Choi B.S."/>
            <person name="Kim H."/>
            <person name="Goo E."/>
            <person name="Lee B."/>
            <person name="Lim J.S."/>
            <person name="Choi I.Y."/>
            <person name="Moon J.S."/>
            <person name="Kim J."/>
            <person name="Hwang I."/>
        </authorList>
    </citation>
    <scope>NUCLEOTIDE SEQUENCE [LARGE SCALE GENOMIC DNA]</scope>
    <source>
        <strain evidence="1 2">BSR3</strain>
        <plasmid evidence="1">bgla_4p</plasmid>
    </source>
</reference>
<dbReference type="GO" id="GO:0016787">
    <property type="term" value="F:hydrolase activity"/>
    <property type="evidence" value="ECO:0007669"/>
    <property type="project" value="UniProtKB-KW"/>
</dbReference>
<name>F2LT74_BURGS</name>
<dbReference type="InterPro" id="IPR012341">
    <property type="entry name" value="6hp_glycosidase-like_sf"/>
</dbReference>
<dbReference type="HOGENOM" id="CLU_027158_1_0_4"/>
<dbReference type="InterPro" id="IPR008928">
    <property type="entry name" value="6-hairpin_glycosidase_sf"/>
</dbReference>
<dbReference type="RefSeq" id="WP_013700190.1">
    <property type="nucleotide sequence ID" value="NC_015383.1"/>
</dbReference>